<gene>
    <name evidence="1" type="ORF">HMPREF2132_02980</name>
</gene>
<organism evidence="1 2">
    <name type="scientific">Prevotella histicola JCM 15637 = DNF00424</name>
    <dbReference type="NCBI Taxonomy" id="1236504"/>
    <lineage>
        <taxon>Bacteria</taxon>
        <taxon>Pseudomonadati</taxon>
        <taxon>Bacteroidota</taxon>
        <taxon>Bacteroidia</taxon>
        <taxon>Bacteroidales</taxon>
        <taxon>Prevotellaceae</taxon>
        <taxon>Prevotella</taxon>
    </lineage>
</organism>
<evidence type="ECO:0000313" key="2">
    <source>
        <dbReference type="Proteomes" id="UP000029533"/>
    </source>
</evidence>
<dbReference type="Proteomes" id="UP000029533">
    <property type="component" value="Unassembled WGS sequence"/>
</dbReference>
<sequence>MNRKVTFIICSLLLCSCNREVDFYFNFGSQSLCVYKSSFYNLSIENDSITPDGKSYEGAISLFWTDSANSPPRRIYLDRIPKGYSVYRGGIKSSEKRISLKGNSVYTITSTGIAAVGCSIKVWTNHRGEVIKAIQMPQLGNANGDSQRNYE</sequence>
<proteinExistence type="predicted"/>
<reference evidence="1 2" key="1">
    <citation type="submission" date="2014-07" db="EMBL/GenBank/DDBJ databases">
        <authorList>
            <person name="McCorrison J."/>
            <person name="Sanka R."/>
            <person name="Torralba M."/>
            <person name="Gillis M."/>
            <person name="Haft D.H."/>
            <person name="Methe B."/>
            <person name="Sutton G."/>
            <person name="Nelson K.E."/>
        </authorList>
    </citation>
    <scope>NUCLEOTIDE SEQUENCE [LARGE SCALE GENOMIC DNA]</scope>
    <source>
        <strain evidence="1 2">DNF00424</strain>
    </source>
</reference>
<protein>
    <recommendedName>
        <fullName evidence="3">Lipoprotein</fullName>
    </recommendedName>
</protein>
<dbReference type="EMBL" id="JRNJ01000035">
    <property type="protein sequence ID" value="KGF29095.1"/>
    <property type="molecule type" value="Genomic_DNA"/>
</dbReference>
<dbReference type="PROSITE" id="PS51257">
    <property type="entry name" value="PROKAR_LIPOPROTEIN"/>
    <property type="match status" value="1"/>
</dbReference>
<dbReference type="AlphaFoldDB" id="A0AAW3FGJ3"/>
<evidence type="ECO:0000313" key="1">
    <source>
        <dbReference type="EMBL" id="KGF29095.1"/>
    </source>
</evidence>
<comment type="caution">
    <text evidence="1">The sequence shown here is derived from an EMBL/GenBank/DDBJ whole genome shotgun (WGS) entry which is preliminary data.</text>
</comment>
<name>A0AAW3FGJ3_9BACT</name>
<accession>A0AAW3FGJ3</accession>
<evidence type="ECO:0008006" key="3">
    <source>
        <dbReference type="Google" id="ProtNLM"/>
    </source>
</evidence>
<dbReference type="RefSeq" id="WP_036869002.1">
    <property type="nucleotide sequence ID" value="NZ_JRNJ01000035.1"/>
</dbReference>